<dbReference type="Proteomes" id="UP000886998">
    <property type="component" value="Unassembled WGS sequence"/>
</dbReference>
<reference evidence="1" key="1">
    <citation type="submission" date="2020-08" db="EMBL/GenBank/DDBJ databases">
        <title>Multicomponent nature underlies the extraordinary mechanical properties of spider dragline silk.</title>
        <authorList>
            <person name="Kono N."/>
            <person name="Nakamura H."/>
            <person name="Mori M."/>
            <person name="Yoshida Y."/>
            <person name="Ohtoshi R."/>
            <person name="Malay A.D."/>
            <person name="Moran D.A.P."/>
            <person name="Tomita M."/>
            <person name="Numata K."/>
            <person name="Arakawa K."/>
        </authorList>
    </citation>
    <scope>NUCLEOTIDE SEQUENCE</scope>
</reference>
<protein>
    <submittedName>
        <fullName evidence="1">Uncharacterized protein</fullName>
    </submittedName>
</protein>
<dbReference type="OrthoDB" id="6437193at2759"/>
<gene>
    <name evidence="1" type="ORF">TNIN_291741</name>
</gene>
<comment type="caution">
    <text evidence="1">The sequence shown here is derived from an EMBL/GenBank/DDBJ whole genome shotgun (WGS) entry which is preliminary data.</text>
</comment>
<organism evidence="1 2">
    <name type="scientific">Trichonephila inaurata madagascariensis</name>
    <dbReference type="NCBI Taxonomy" id="2747483"/>
    <lineage>
        <taxon>Eukaryota</taxon>
        <taxon>Metazoa</taxon>
        <taxon>Ecdysozoa</taxon>
        <taxon>Arthropoda</taxon>
        <taxon>Chelicerata</taxon>
        <taxon>Arachnida</taxon>
        <taxon>Araneae</taxon>
        <taxon>Araneomorphae</taxon>
        <taxon>Entelegynae</taxon>
        <taxon>Araneoidea</taxon>
        <taxon>Nephilidae</taxon>
        <taxon>Trichonephila</taxon>
        <taxon>Trichonephila inaurata</taxon>
    </lineage>
</organism>
<proteinExistence type="predicted"/>
<name>A0A8X6Y2V2_9ARAC</name>
<sequence>MLILIDLLLGDDDEDESKRSARGISDYWEKVKNYFRDLQIDLKEKYAKFGEWVKDVLDKGYGALQGQDGEHQGHCKGVLKTRQRHQQGNSHRSWRIFQELQRRIGKRLG</sequence>
<dbReference type="AlphaFoldDB" id="A0A8X6Y2V2"/>
<keyword evidence="2" id="KW-1185">Reference proteome</keyword>
<evidence type="ECO:0000313" key="2">
    <source>
        <dbReference type="Proteomes" id="UP000886998"/>
    </source>
</evidence>
<dbReference type="EMBL" id="BMAV01014872">
    <property type="protein sequence ID" value="GFY63631.1"/>
    <property type="molecule type" value="Genomic_DNA"/>
</dbReference>
<evidence type="ECO:0000313" key="1">
    <source>
        <dbReference type="EMBL" id="GFY63631.1"/>
    </source>
</evidence>
<accession>A0A8X6Y2V2</accession>